<name>A0ACD5XMD1_AVESA</name>
<organism evidence="1 2">
    <name type="scientific">Avena sativa</name>
    <name type="common">Oat</name>
    <dbReference type="NCBI Taxonomy" id="4498"/>
    <lineage>
        <taxon>Eukaryota</taxon>
        <taxon>Viridiplantae</taxon>
        <taxon>Streptophyta</taxon>
        <taxon>Embryophyta</taxon>
        <taxon>Tracheophyta</taxon>
        <taxon>Spermatophyta</taxon>
        <taxon>Magnoliopsida</taxon>
        <taxon>Liliopsida</taxon>
        <taxon>Poales</taxon>
        <taxon>Poaceae</taxon>
        <taxon>BOP clade</taxon>
        <taxon>Pooideae</taxon>
        <taxon>Poodae</taxon>
        <taxon>Poeae</taxon>
        <taxon>Poeae Chloroplast Group 1 (Aveneae type)</taxon>
        <taxon>Aveninae</taxon>
        <taxon>Avena</taxon>
    </lineage>
</organism>
<proteinExistence type="predicted"/>
<protein>
    <submittedName>
        <fullName evidence="1">Uncharacterized protein</fullName>
    </submittedName>
</protein>
<evidence type="ECO:0000313" key="1">
    <source>
        <dbReference type="EnsemblPlants" id="AVESA.00010b.r2.5AG0812810.1.CDS"/>
    </source>
</evidence>
<reference evidence="1" key="1">
    <citation type="submission" date="2021-05" db="EMBL/GenBank/DDBJ databases">
        <authorList>
            <person name="Scholz U."/>
            <person name="Mascher M."/>
            <person name="Fiebig A."/>
        </authorList>
    </citation>
    <scope>NUCLEOTIDE SEQUENCE [LARGE SCALE GENOMIC DNA]</scope>
</reference>
<dbReference type="Proteomes" id="UP001732700">
    <property type="component" value="Chromosome 5A"/>
</dbReference>
<sequence>MKNNKGTRCSHNKATACREGEAAFDESGGDRLNKLPDDILLNILERVETLDALRTCLLSRRMLKLPPMLSQFDINIGSLVRYHKPHVKTFSQIVRYNIAVAGVTEKILHARNLEIPIRKLRVRFCLRRGECLSISKAVAHAMATQKVDKTEFVLLTEKTCLKCTPDDLLCFAKQFNSWFGDFPDVFAGLTRLCLRNLRFGELDIPNILSTCKRLEYLRLSYCDAGVCSVLQVEHAQLVELHIDYGEFESVQLNCLPKLQRMNYNYWGYQDPLIFGFVPQLSKLSLEKDGINSTSNLQLSQLLANVPWISNLHLDFKSEKIWVLPECPKLLVPVLGKLQIVKLDNLREGCDIAWTMFILEAASSLKELSISVWDHWCEMQTNKDFRRENGYCEKANVEWQPSAVHFKHKNLVKLTIYGFQPEENFVRYVRRVMEIAVNMEEISLHDREVCEHCGNLDPSIKVCPSRYPRINEEKDMLRKEITKELRVASPAVIHFRS</sequence>
<dbReference type="EnsemblPlants" id="AVESA.00010b.r2.5AG0812810.1">
    <property type="protein sequence ID" value="AVESA.00010b.r2.5AG0812810.1.CDS"/>
    <property type="gene ID" value="AVESA.00010b.r2.5AG0812810"/>
</dbReference>
<evidence type="ECO:0000313" key="2">
    <source>
        <dbReference type="Proteomes" id="UP001732700"/>
    </source>
</evidence>
<accession>A0ACD5XMD1</accession>
<reference evidence="1" key="2">
    <citation type="submission" date="2025-09" db="UniProtKB">
        <authorList>
            <consortium name="EnsemblPlants"/>
        </authorList>
    </citation>
    <scope>IDENTIFICATION</scope>
</reference>
<keyword evidence="2" id="KW-1185">Reference proteome</keyword>